<dbReference type="RefSeq" id="WP_090840304.1">
    <property type="nucleotide sequence ID" value="NZ_FORM01000006.1"/>
</dbReference>
<accession>A0A1I3QCK6</accession>
<sequence length="247" mass="27712">MEKQMHLAAQYLAAAGISFLEKKDDDSHTNLGFSIKDQCLYTHTLSKNEDVLGLDYKNFALVWSSKTGTTSLNLDGATHSTILQWLSNTAKSNLNKLYTYKFHYDLSYTIDATYTFKLSDTDRLKTLSAQRVLIEKVIQQLKKAYHLETPCRVWPHHFDTGIYTAFPDSNITIGLGLAIPDSVSKTFYFYISGYKNGKTMDTSGFSNLALGEWKSDGFTGAILELSNTTEADGVSFFKEAISQLQTK</sequence>
<protein>
    <submittedName>
        <fullName evidence="1">Uncharacterized protein</fullName>
    </submittedName>
</protein>
<proteinExistence type="predicted"/>
<dbReference type="STRING" id="1144750.SAMN05443431_10679"/>
<organism evidence="1 2">
    <name type="scientific">Olleya namhaensis</name>
    <dbReference type="NCBI Taxonomy" id="1144750"/>
    <lineage>
        <taxon>Bacteria</taxon>
        <taxon>Pseudomonadati</taxon>
        <taxon>Bacteroidota</taxon>
        <taxon>Flavobacteriia</taxon>
        <taxon>Flavobacteriales</taxon>
        <taxon>Flavobacteriaceae</taxon>
    </lineage>
</organism>
<evidence type="ECO:0000313" key="1">
    <source>
        <dbReference type="EMBL" id="SFJ31638.1"/>
    </source>
</evidence>
<dbReference type="Proteomes" id="UP000199559">
    <property type="component" value="Unassembled WGS sequence"/>
</dbReference>
<dbReference type="EMBL" id="FORM01000006">
    <property type="protein sequence ID" value="SFJ31638.1"/>
    <property type="molecule type" value="Genomic_DNA"/>
</dbReference>
<dbReference type="AlphaFoldDB" id="A0A1I3QCK6"/>
<keyword evidence="2" id="KW-1185">Reference proteome</keyword>
<gene>
    <name evidence="1" type="ORF">SAMN05443431_10679</name>
</gene>
<evidence type="ECO:0000313" key="2">
    <source>
        <dbReference type="Proteomes" id="UP000199559"/>
    </source>
</evidence>
<name>A0A1I3QCK6_9FLAO</name>
<reference evidence="2" key="1">
    <citation type="submission" date="2016-10" db="EMBL/GenBank/DDBJ databases">
        <authorList>
            <person name="Varghese N."/>
            <person name="Submissions S."/>
        </authorList>
    </citation>
    <scope>NUCLEOTIDE SEQUENCE [LARGE SCALE GENOMIC DNA]</scope>
    <source>
        <strain evidence="2">DSM 28881</strain>
    </source>
</reference>